<dbReference type="Pfam" id="PF01047">
    <property type="entry name" value="MarR"/>
    <property type="match status" value="1"/>
</dbReference>
<dbReference type="GO" id="GO:0003700">
    <property type="term" value="F:DNA-binding transcription factor activity"/>
    <property type="evidence" value="ECO:0007669"/>
    <property type="project" value="InterPro"/>
</dbReference>
<dbReference type="Proteomes" id="UP000294547">
    <property type="component" value="Unassembled WGS sequence"/>
</dbReference>
<dbReference type="GO" id="GO:0003677">
    <property type="term" value="F:DNA binding"/>
    <property type="evidence" value="ECO:0007669"/>
    <property type="project" value="UniProtKB-KW"/>
</dbReference>
<evidence type="ECO:0000256" key="2">
    <source>
        <dbReference type="ARBA" id="ARBA00023125"/>
    </source>
</evidence>
<dbReference type="EMBL" id="SNXY01000013">
    <property type="protein sequence ID" value="TDP81151.1"/>
    <property type="molecule type" value="Genomic_DNA"/>
</dbReference>
<evidence type="ECO:0000256" key="1">
    <source>
        <dbReference type="ARBA" id="ARBA00023015"/>
    </source>
</evidence>
<keyword evidence="6" id="KW-1185">Reference proteome</keyword>
<evidence type="ECO:0000256" key="3">
    <source>
        <dbReference type="ARBA" id="ARBA00023163"/>
    </source>
</evidence>
<name>A0A4R6R5E3_9HYPH</name>
<dbReference type="InterPro" id="IPR039422">
    <property type="entry name" value="MarR/SlyA-like"/>
</dbReference>
<evidence type="ECO:0000313" key="6">
    <source>
        <dbReference type="Proteomes" id="UP000294547"/>
    </source>
</evidence>
<comment type="caution">
    <text evidence="5">The sequence shown here is derived from an EMBL/GenBank/DDBJ whole genome shotgun (WGS) entry which is preliminary data.</text>
</comment>
<dbReference type="PANTHER" id="PTHR33164:SF95">
    <property type="entry name" value="TRANSCRIPTIONAL REGULATOR"/>
    <property type="match status" value="1"/>
</dbReference>
<dbReference type="AlphaFoldDB" id="A0A4R6R5E3"/>
<dbReference type="SUPFAM" id="SSF46785">
    <property type="entry name" value="Winged helix' DNA-binding domain"/>
    <property type="match status" value="1"/>
</dbReference>
<dbReference type="PANTHER" id="PTHR33164">
    <property type="entry name" value="TRANSCRIPTIONAL REGULATOR, MARR FAMILY"/>
    <property type="match status" value="1"/>
</dbReference>
<feature type="domain" description="HTH marR-type" evidence="4">
    <location>
        <begin position="19"/>
        <end position="149"/>
    </location>
</feature>
<keyword evidence="3" id="KW-0804">Transcription</keyword>
<proteinExistence type="predicted"/>
<dbReference type="InterPro" id="IPR036388">
    <property type="entry name" value="WH-like_DNA-bd_sf"/>
</dbReference>
<dbReference type="PRINTS" id="PR00598">
    <property type="entry name" value="HTHMARR"/>
</dbReference>
<sequence length="149" mass="16370">MDGEGEARETDGTEVYRLHDQIGFLLRQATQRHIAIFGARMGDRLTTTQWSALVKLAELEPISQNQLGRETSMDVATVKGVVDRLVGRGFVRTAPDPRDGRRLVLGVTDEGRAAIARNLAVAAEVTRETLAPLTPGERILLAELLRRIA</sequence>
<dbReference type="InterPro" id="IPR023187">
    <property type="entry name" value="Tscrpt_reg_MarR-type_CS"/>
</dbReference>
<dbReference type="InterPro" id="IPR036390">
    <property type="entry name" value="WH_DNA-bd_sf"/>
</dbReference>
<gene>
    <name evidence="5" type="ORF">EDD54_4484</name>
</gene>
<reference evidence="5 6" key="1">
    <citation type="submission" date="2019-03" db="EMBL/GenBank/DDBJ databases">
        <title>Genomic Encyclopedia of Type Strains, Phase IV (KMG-IV): sequencing the most valuable type-strain genomes for metagenomic binning, comparative biology and taxonomic classification.</title>
        <authorList>
            <person name="Goeker M."/>
        </authorList>
    </citation>
    <scope>NUCLEOTIDE SEQUENCE [LARGE SCALE GENOMIC DNA]</scope>
    <source>
        <strain evidence="5 6">DSM 102969</strain>
    </source>
</reference>
<keyword evidence="1" id="KW-0805">Transcription regulation</keyword>
<organism evidence="5 6">
    <name type="scientific">Oharaeibacter diazotrophicus</name>
    <dbReference type="NCBI Taxonomy" id="1920512"/>
    <lineage>
        <taxon>Bacteria</taxon>
        <taxon>Pseudomonadati</taxon>
        <taxon>Pseudomonadota</taxon>
        <taxon>Alphaproteobacteria</taxon>
        <taxon>Hyphomicrobiales</taxon>
        <taxon>Pleomorphomonadaceae</taxon>
        <taxon>Oharaeibacter</taxon>
    </lineage>
</organism>
<dbReference type="PROSITE" id="PS01117">
    <property type="entry name" value="HTH_MARR_1"/>
    <property type="match status" value="1"/>
</dbReference>
<dbReference type="Gene3D" id="1.10.10.10">
    <property type="entry name" value="Winged helix-like DNA-binding domain superfamily/Winged helix DNA-binding domain"/>
    <property type="match status" value="1"/>
</dbReference>
<accession>A0A4R6R5E3</accession>
<dbReference type="PROSITE" id="PS50995">
    <property type="entry name" value="HTH_MARR_2"/>
    <property type="match status" value="1"/>
</dbReference>
<protein>
    <submittedName>
        <fullName evidence="5">MarR family transcriptional regulator</fullName>
    </submittedName>
</protein>
<dbReference type="GO" id="GO:0006950">
    <property type="term" value="P:response to stress"/>
    <property type="evidence" value="ECO:0007669"/>
    <property type="project" value="TreeGrafter"/>
</dbReference>
<dbReference type="SMART" id="SM00347">
    <property type="entry name" value="HTH_MARR"/>
    <property type="match status" value="1"/>
</dbReference>
<dbReference type="InterPro" id="IPR000835">
    <property type="entry name" value="HTH_MarR-typ"/>
</dbReference>
<keyword evidence="2" id="KW-0238">DNA-binding</keyword>
<evidence type="ECO:0000313" key="5">
    <source>
        <dbReference type="EMBL" id="TDP81151.1"/>
    </source>
</evidence>
<dbReference type="RefSeq" id="WP_126542031.1">
    <property type="nucleotide sequence ID" value="NZ_BSPM01000003.1"/>
</dbReference>
<dbReference type="OrthoDB" id="9814496at2"/>
<evidence type="ECO:0000259" key="4">
    <source>
        <dbReference type="PROSITE" id="PS50995"/>
    </source>
</evidence>